<reference evidence="1" key="1">
    <citation type="submission" date="2018-05" db="EMBL/GenBank/DDBJ databases">
        <authorList>
            <person name="Lanie J.A."/>
            <person name="Ng W.-L."/>
            <person name="Kazmierczak K.M."/>
            <person name="Andrzejewski T.M."/>
            <person name="Davidsen T.M."/>
            <person name="Wayne K.J."/>
            <person name="Tettelin H."/>
            <person name="Glass J.I."/>
            <person name="Rusch D."/>
            <person name="Podicherti R."/>
            <person name="Tsui H.-C.T."/>
            <person name="Winkler M.E."/>
        </authorList>
    </citation>
    <scope>NUCLEOTIDE SEQUENCE</scope>
</reference>
<evidence type="ECO:0000313" key="1">
    <source>
        <dbReference type="EMBL" id="SVE10181.1"/>
    </source>
</evidence>
<dbReference type="EMBL" id="UINC01194205">
    <property type="protein sequence ID" value="SVE10181.1"/>
    <property type="molecule type" value="Genomic_DNA"/>
</dbReference>
<gene>
    <name evidence="1" type="ORF">METZ01_LOCUS463035</name>
</gene>
<sequence length="103" mass="11726">MEKLRLIKSLEPSIGALGFHYVALCLCLISPACVSLPVEWIDVPLADNVYFEARPVYRTDRVEIPVPANSDLEYMLDMKQGYSVSYQWRSTDISNPELLLAEF</sequence>
<dbReference type="AlphaFoldDB" id="A0A383ARH9"/>
<proteinExistence type="predicted"/>
<name>A0A383ARH9_9ZZZZ</name>
<feature type="non-terminal residue" evidence="1">
    <location>
        <position position="103"/>
    </location>
</feature>
<protein>
    <submittedName>
        <fullName evidence="1">Uncharacterized protein</fullName>
    </submittedName>
</protein>
<organism evidence="1">
    <name type="scientific">marine metagenome</name>
    <dbReference type="NCBI Taxonomy" id="408172"/>
    <lineage>
        <taxon>unclassified sequences</taxon>
        <taxon>metagenomes</taxon>
        <taxon>ecological metagenomes</taxon>
    </lineage>
</organism>
<accession>A0A383ARH9</accession>